<evidence type="ECO:0000259" key="1">
    <source>
        <dbReference type="Pfam" id="PF01872"/>
    </source>
</evidence>
<accession>A0A1G9TUY9</accession>
<dbReference type="EMBL" id="LIPY01000121">
    <property type="protein sequence ID" value="KWX71869.1"/>
    <property type="molecule type" value="Genomic_DNA"/>
</dbReference>
<feature type="domain" description="Bacterial bifunctional deaminase-reductase C-terminal" evidence="1">
    <location>
        <begin position="2"/>
        <end position="186"/>
    </location>
</feature>
<organism evidence="3 5">
    <name type="scientific">Paenibacillus jilunlii</name>
    <dbReference type="NCBI Taxonomy" id="682956"/>
    <lineage>
        <taxon>Bacteria</taxon>
        <taxon>Bacillati</taxon>
        <taxon>Bacillota</taxon>
        <taxon>Bacilli</taxon>
        <taxon>Bacillales</taxon>
        <taxon>Paenibacillaceae</taxon>
        <taxon>Paenibacillus</taxon>
    </lineage>
</organism>
<reference evidence="3 5" key="2">
    <citation type="submission" date="2016-10" db="EMBL/GenBank/DDBJ databases">
        <authorList>
            <person name="de Groot N.N."/>
        </authorList>
    </citation>
    <scope>NUCLEOTIDE SEQUENCE [LARGE SCALE GENOMIC DNA]</scope>
    <source>
        <strain evidence="3 5">CGMCC 1.10239</strain>
    </source>
</reference>
<keyword evidence="4" id="KW-1185">Reference proteome</keyword>
<reference evidence="2 4" key="1">
    <citation type="submission" date="2015-08" db="EMBL/GenBank/DDBJ databases">
        <title>Genome of Paenibacillus jilunlii.</title>
        <authorList>
            <person name="Sant'Anna F.H."/>
            <person name="Ambrosini A."/>
            <person name="Souza R."/>
            <person name="Bach E."/>
            <person name="Fernandes G."/>
            <person name="Balsanelli E."/>
            <person name="Baura V.A."/>
            <person name="Pedrosa F.O."/>
            <person name="Souza E.M."/>
            <person name="Passaglia L."/>
        </authorList>
    </citation>
    <scope>NUCLEOTIDE SEQUENCE [LARGE SCALE GENOMIC DNA]</scope>
    <source>
        <strain evidence="2 4">DSM 23019</strain>
    </source>
</reference>
<dbReference type="GO" id="GO:0008703">
    <property type="term" value="F:5-amino-6-(5-phosphoribosylamino)uracil reductase activity"/>
    <property type="evidence" value="ECO:0007669"/>
    <property type="project" value="InterPro"/>
</dbReference>
<dbReference type="PANTHER" id="PTHR38011">
    <property type="entry name" value="DIHYDROFOLATE REDUCTASE FAMILY PROTEIN (AFU_ORTHOLOGUE AFUA_8G06820)"/>
    <property type="match status" value="1"/>
</dbReference>
<proteinExistence type="predicted"/>
<dbReference type="RefSeq" id="WP_062525828.1">
    <property type="nucleotide sequence ID" value="NZ_CP048429.1"/>
</dbReference>
<dbReference type="GO" id="GO:0009231">
    <property type="term" value="P:riboflavin biosynthetic process"/>
    <property type="evidence" value="ECO:0007669"/>
    <property type="project" value="InterPro"/>
</dbReference>
<dbReference type="Proteomes" id="UP000070252">
    <property type="component" value="Unassembled WGS sequence"/>
</dbReference>
<sequence>MRKIIVSEFITLDGVMEEPEWTIPFHSGEQIQRKFEELKACDALLLGRVTYEGFAAAWPETAKTNTVVNDIQDFSIPDGFAERMNSYPKYVASRTLRPEEMKWNASLIQGGLVEEITKLRQQPGGDILALGSRELINTLMQHNLIDEYRFMVFPVMLGSGKRLFKDGNEPKTLKLVHTKVLQSGVVELTYHPAEI</sequence>
<dbReference type="Proteomes" id="UP000182783">
    <property type="component" value="Unassembled WGS sequence"/>
</dbReference>
<evidence type="ECO:0000313" key="2">
    <source>
        <dbReference type="EMBL" id="KWX71869.1"/>
    </source>
</evidence>
<dbReference type="PANTHER" id="PTHR38011:SF11">
    <property type="entry name" value="2,5-DIAMINO-6-RIBOSYLAMINO-4(3H)-PYRIMIDINONE 5'-PHOSPHATE REDUCTASE"/>
    <property type="match status" value="1"/>
</dbReference>
<dbReference type="AlphaFoldDB" id="A0A1G9TUY9"/>
<dbReference type="EMBL" id="FNGM01000013">
    <property type="protein sequence ID" value="SDM51493.1"/>
    <property type="molecule type" value="Genomic_DNA"/>
</dbReference>
<dbReference type="Pfam" id="PF01872">
    <property type="entry name" value="RibD_C"/>
    <property type="match status" value="1"/>
</dbReference>
<gene>
    <name evidence="2" type="ORF">AML91_22200</name>
    <name evidence="3" type="ORF">SAMN05216191_113202</name>
</gene>
<name>A0A1G9TUY9_9BACL</name>
<dbReference type="InterPro" id="IPR024072">
    <property type="entry name" value="DHFR-like_dom_sf"/>
</dbReference>
<dbReference type="Gene3D" id="3.40.430.10">
    <property type="entry name" value="Dihydrofolate Reductase, subunit A"/>
    <property type="match status" value="1"/>
</dbReference>
<evidence type="ECO:0000313" key="3">
    <source>
        <dbReference type="EMBL" id="SDM51493.1"/>
    </source>
</evidence>
<dbReference type="InterPro" id="IPR050765">
    <property type="entry name" value="Riboflavin_Biosynth_HTPR"/>
</dbReference>
<dbReference type="SUPFAM" id="SSF53597">
    <property type="entry name" value="Dihydrofolate reductase-like"/>
    <property type="match status" value="1"/>
</dbReference>
<evidence type="ECO:0000313" key="5">
    <source>
        <dbReference type="Proteomes" id="UP000182783"/>
    </source>
</evidence>
<dbReference type="OrthoDB" id="195113at2"/>
<evidence type="ECO:0000313" key="4">
    <source>
        <dbReference type="Proteomes" id="UP000070252"/>
    </source>
</evidence>
<protein>
    <submittedName>
        <fullName evidence="3">Dihydrofolate reductase</fullName>
    </submittedName>
    <submittedName>
        <fullName evidence="2">Pyrimidine reductase</fullName>
    </submittedName>
</protein>
<dbReference type="InterPro" id="IPR002734">
    <property type="entry name" value="RibDG_C"/>
</dbReference>